<accession>A0ABQ3Z315</accession>
<evidence type="ECO:0000256" key="1">
    <source>
        <dbReference type="SAM" id="MobiDB-lite"/>
    </source>
</evidence>
<evidence type="ECO:0008006" key="5">
    <source>
        <dbReference type="Google" id="ProtNLM"/>
    </source>
</evidence>
<comment type="caution">
    <text evidence="3">The sequence shown here is derived from an EMBL/GenBank/DDBJ whole genome shotgun (WGS) entry which is preliminary data.</text>
</comment>
<evidence type="ECO:0000256" key="2">
    <source>
        <dbReference type="SAM" id="Phobius"/>
    </source>
</evidence>
<feature type="transmembrane region" description="Helical" evidence="2">
    <location>
        <begin position="71"/>
        <end position="92"/>
    </location>
</feature>
<keyword evidence="2" id="KW-0472">Membrane</keyword>
<proteinExistence type="predicted"/>
<dbReference type="EMBL" id="BOML01000043">
    <property type="protein sequence ID" value="GIE04235.1"/>
    <property type="molecule type" value="Genomic_DNA"/>
</dbReference>
<evidence type="ECO:0000313" key="3">
    <source>
        <dbReference type="EMBL" id="GIE04235.1"/>
    </source>
</evidence>
<keyword evidence="2" id="KW-0812">Transmembrane</keyword>
<keyword evidence="2" id="KW-1133">Transmembrane helix</keyword>
<gene>
    <name evidence="3" type="ORF">Adu01nite_55850</name>
</gene>
<reference evidence="3 4" key="1">
    <citation type="submission" date="2021-01" db="EMBL/GenBank/DDBJ databases">
        <title>Whole genome shotgun sequence of Actinoplanes durhamensis NBRC 14914.</title>
        <authorList>
            <person name="Komaki H."/>
            <person name="Tamura T."/>
        </authorList>
    </citation>
    <scope>NUCLEOTIDE SEQUENCE [LARGE SCALE GENOMIC DNA]</scope>
    <source>
        <strain evidence="3 4">NBRC 14914</strain>
    </source>
</reference>
<dbReference type="Proteomes" id="UP000637628">
    <property type="component" value="Unassembled WGS sequence"/>
</dbReference>
<feature type="compositionally biased region" description="Low complexity" evidence="1">
    <location>
        <begin position="13"/>
        <end position="24"/>
    </location>
</feature>
<feature type="region of interest" description="Disordered" evidence="1">
    <location>
        <begin position="1"/>
        <end position="27"/>
    </location>
</feature>
<protein>
    <recommendedName>
        <fullName evidence="5">Adhesin domain-containing protein</fullName>
    </recommendedName>
</protein>
<name>A0ABQ3Z315_9ACTN</name>
<organism evidence="3 4">
    <name type="scientific">Paractinoplanes durhamensis</name>
    <dbReference type="NCBI Taxonomy" id="113563"/>
    <lineage>
        <taxon>Bacteria</taxon>
        <taxon>Bacillati</taxon>
        <taxon>Actinomycetota</taxon>
        <taxon>Actinomycetes</taxon>
        <taxon>Micromonosporales</taxon>
        <taxon>Micromonosporaceae</taxon>
        <taxon>Paractinoplanes</taxon>
    </lineage>
</organism>
<keyword evidence="4" id="KW-1185">Reference proteome</keyword>
<evidence type="ECO:0000313" key="4">
    <source>
        <dbReference type="Proteomes" id="UP000637628"/>
    </source>
</evidence>
<sequence>MRITGEPWQTRTASGGAAVSGNAGNRDERNWFEAVSEPTQSMPTIPRQPPPVVVARAVIVYQEKPRKPWRLWAFTAVLVALTIGVVLGQTVAFEPTYRSTANAQTPAPADVIQSLPSTAPAWPDEAHRLTAPLGTIKTRTLEVAATSATVLHVRSADLGDKLFDIATIDRSAVPKLTDTKAAAKVDLTKTGEAGTIGAEIQLNAKVAWTLKLTGGTSEQNVDMQAGGAKAITLAGGTAHAVLQLPPPTGTVRLSVAGTIGELSVRRKTGTAVRLKLTSGAKSATVDGKTQGEVKPGTLSSPDYKTAKNRYDVAISGAVSALVAETF</sequence>